<dbReference type="EMBL" id="JAXOVC010000011">
    <property type="protein sequence ID" value="KAK4495800.1"/>
    <property type="molecule type" value="Genomic_DNA"/>
</dbReference>
<name>A0ABR0E314_ZASCE</name>
<reference evidence="1 2" key="1">
    <citation type="journal article" date="2023" name="G3 (Bethesda)">
        <title>A chromosome-level genome assembly of Zasmidium syzygii isolated from banana leaves.</title>
        <authorList>
            <person name="van Westerhoven A.C."/>
            <person name="Mehrabi R."/>
            <person name="Talebi R."/>
            <person name="Steentjes M.B.F."/>
            <person name="Corcolon B."/>
            <person name="Chong P.A."/>
            <person name="Kema G.H.J."/>
            <person name="Seidl M.F."/>
        </authorList>
    </citation>
    <scope>NUCLEOTIDE SEQUENCE [LARGE SCALE GENOMIC DNA]</scope>
    <source>
        <strain evidence="1 2">P124</strain>
    </source>
</reference>
<dbReference type="Proteomes" id="UP001305779">
    <property type="component" value="Unassembled WGS sequence"/>
</dbReference>
<proteinExistence type="predicted"/>
<gene>
    <name evidence="1" type="ORF">PRZ48_013068</name>
</gene>
<sequence length="388" mass="43762">MLTFLRSLLFTAPDEQYDGTLITSDLETGLDPDPIAPIGYELSPGNHSTTVPWSAHPQEGQRGYTSWFSKFEAVIHKDATSVLVFPTHFMYDNPITGEVIYNEMGFRCDDGDPKDRLEEVARVYEWVFERGDGRLWPGPVPWVKPKVEGEGEVLRLFWSWAMQILSALVFLHGRGVCLGSFSEDVLWVREDMSVAVACLIGAGCEREDVLAGGYEVPVSSPWHEEWFGVGESEDGGDWRFKGHVKADLVDWANVVFRWMAGNNQDVLRFHQNPEKPAPAVKDEVSKRWRQAYAYRGELVGFRRLEKKLLGNVIVDVMMGKYESAEEVLNEVRKTIGESGGIVCGELGDEVDGDMKLEEVFEVVENERGGNKELRLRHVLDGSVTKEKT</sequence>
<evidence type="ECO:0008006" key="3">
    <source>
        <dbReference type="Google" id="ProtNLM"/>
    </source>
</evidence>
<evidence type="ECO:0000313" key="1">
    <source>
        <dbReference type="EMBL" id="KAK4495800.1"/>
    </source>
</evidence>
<protein>
    <recommendedName>
        <fullName evidence="3">Protein kinase domain-containing protein</fullName>
    </recommendedName>
</protein>
<evidence type="ECO:0000313" key="2">
    <source>
        <dbReference type="Proteomes" id="UP001305779"/>
    </source>
</evidence>
<comment type="caution">
    <text evidence="1">The sequence shown here is derived from an EMBL/GenBank/DDBJ whole genome shotgun (WGS) entry which is preliminary data.</text>
</comment>
<organism evidence="1 2">
    <name type="scientific">Zasmidium cellare</name>
    <name type="common">Wine cellar mold</name>
    <name type="synonym">Racodium cellare</name>
    <dbReference type="NCBI Taxonomy" id="395010"/>
    <lineage>
        <taxon>Eukaryota</taxon>
        <taxon>Fungi</taxon>
        <taxon>Dikarya</taxon>
        <taxon>Ascomycota</taxon>
        <taxon>Pezizomycotina</taxon>
        <taxon>Dothideomycetes</taxon>
        <taxon>Dothideomycetidae</taxon>
        <taxon>Mycosphaerellales</taxon>
        <taxon>Mycosphaerellaceae</taxon>
        <taxon>Zasmidium</taxon>
    </lineage>
</organism>
<accession>A0ABR0E314</accession>
<keyword evidence="2" id="KW-1185">Reference proteome</keyword>